<dbReference type="GO" id="GO:0005737">
    <property type="term" value="C:cytoplasm"/>
    <property type="evidence" value="ECO:0007669"/>
    <property type="project" value="UniProtKB-SubCell"/>
</dbReference>
<dbReference type="GO" id="GO:0006446">
    <property type="term" value="P:regulation of translational initiation"/>
    <property type="evidence" value="ECO:0007669"/>
    <property type="project" value="TreeGrafter"/>
</dbReference>
<dbReference type="AlphaFoldDB" id="A0AAX4HD82"/>
<comment type="similarity">
    <text evidence="2">Belongs to the IMPACT family.</text>
</comment>
<keyword evidence="6" id="KW-0346">Stress response</keyword>
<feature type="domain" description="RWD" evidence="8">
    <location>
        <begin position="6"/>
        <end position="103"/>
    </location>
</feature>
<comment type="subcellular location">
    <subcellularLocation>
        <location evidence="1">Cytoplasm</location>
    </subcellularLocation>
</comment>
<evidence type="ECO:0000256" key="4">
    <source>
        <dbReference type="ARBA" id="ARBA00022491"/>
    </source>
</evidence>
<dbReference type="SMART" id="SM00591">
    <property type="entry name" value="RWD"/>
    <property type="match status" value="1"/>
</dbReference>
<keyword evidence="3" id="KW-0963">Cytoplasm</keyword>
<dbReference type="CDD" id="cd23822">
    <property type="entry name" value="RWD_ScYIH1-like"/>
    <property type="match status" value="1"/>
</dbReference>
<dbReference type="GO" id="GO:0140469">
    <property type="term" value="P:GCN2-mediated signaling"/>
    <property type="evidence" value="ECO:0007669"/>
    <property type="project" value="TreeGrafter"/>
</dbReference>
<sequence>MQELEDEVEAIDAIFPGSTKVEAEGILSLSIPNHEDLTIQLAVPQKYPDEKPSLVQVVIHSSKYLDASYLEKNVSEILDSVYVPGDVVLFELIGELQQFLDHLDENHNEEMKKAAALKELDLEMRTLELKEAARTVLNNTAKVEQDESRIQTTSLTSNKQSLKNSSPAPEDYTAGWIKSDPVVDRGSTFIAFAREVHSVEEARDLLASLLCDRKIARSAHNMNTWRIKGDNGVSYQDCDDDGETAAGLRMLHLLTVCLKITISLLHDFTNFRLWMFGT</sequence>
<evidence type="ECO:0000313" key="10">
    <source>
        <dbReference type="Proteomes" id="UP001338582"/>
    </source>
</evidence>
<keyword evidence="10" id="KW-1185">Reference proteome</keyword>
<dbReference type="InterPro" id="IPR016135">
    <property type="entry name" value="UBQ-conjugating_enzyme/RWD"/>
</dbReference>
<dbReference type="Proteomes" id="UP001338582">
    <property type="component" value="Chromosome 4"/>
</dbReference>
<evidence type="ECO:0000256" key="1">
    <source>
        <dbReference type="ARBA" id="ARBA00004496"/>
    </source>
</evidence>
<keyword evidence="5" id="KW-0810">Translation regulation</keyword>
<evidence type="ECO:0000256" key="3">
    <source>
        <dbReference type="ARBA" id="ARBA00022490"/>
    </source>
</evidence>
<evidence type="ECO:0000256" key="5">
    <source>
        <dbReference type="ARBA" id="ARBA00022845"/>
    </source>
</evidence>
<feature type="compositionally biased region" description="Polar residues" evidence="7">
    <location>
        <begin position="150"/>
        <end position="167"/>
    </location>
</feature>
<feature type="region of interest" description="Disordered" evidence="7">
    <location>
        <begin position="144"/>
        <end position="170"/>
    </location>
</feature>
<dbReference type="Gene3D" id="3.30.230.30">
    <property type="entry name" value="Impact, N-terminal domain"/>
    <property type="match status" value="1"/>
</dbReference>
<dbReference type="KEGG" id="asau:88174918"/>
<dbReference type="EMBL" id="CP138897">
    <property type="protein sequence ID" value="WPK26500.1"/>
    <property type="molecule type" value="Genomic_DNA"/>
</dbReference>
<dbReference type="InterPro" id="IPR001498">
    <property type="entry name" value="Impact_N"/>
</dbReference>
<dbReference type="PANTHER" id="PTHR16301:SF25">
    <property type="entry name" value="PROTEIN IMPACT"/>
    <property type="match status" value="1"/>
</dbReference>
<dbReference type="Pfam" id="PF05773">
    <property type="entry name" value="RWD"/>
    <property type="match status" value="1"/>
</dbReference>
<evidence type="ECO:0000256" key="7">
    <source>
        <dbReference type="SAM" id="MobiDB-lite"/>
    </source>
</evidence>
<gene>
    <name evidence="9" type="ORF">PUMCH_003855</name>
</gene>
<dbReference type="Pfam" id="PF01205">
    <property type="entry name" value="Impact_N"/>
    <property type="match status" value="1"/>
</dbReference>
<evidence type="ECO:0000256" key="6">
    <source>
        <dbReference type="ARBA" id="ARBA00023016"/>
    </source>
</evidence>
<reference evidence="9 10" key="1">
    <citation type="submission" date="2023-10" db="EMBL/GenBank/DDBJ databases">
        <title>Draft Genome Sequence of Candida saopaulonensis from a very Premature Infant with Sepsis.</title>
        <authorList>
            <person name="Ning Y."/>
            <person name="Dai R."/>
            <person name="Xiao M."/>
            <person name="Xu Y."/>
            <person name="Yan Q."/>
            <person name="Zhang L."/>
        </authorList>
    </citation>
    <scope>NUCLEOTIDE SEQUENCE [LARGE SCALE GENOMIC DNA]</scope>
    <source>
        <strain evidence="9 10">19XY460</strain>
    </source>
</reference>
<dbReference type="InterPro" id="IPR036956">
    <property type="entry name" value="Impact_N_sf"/>
</dbReference>
<dbReference type="Gene3D" id="3.10.110.10">
    <property type="entry name" value="Ubiquitin Conjugating Enzyme"/>
    <property type="match status" value="1"/>
</dbReference>
<dbReference type="SUPFAM" id="SSF54211">
    <property type="entry name" value="Ribosomal protein S5 domain 2-like"/>
    <property type="match status" value="1"/>
</dbReference>
<dbReference type="InterPro" id="IPR006575">
    <property type="entry name" value="RWD_dom"/>
</dbReference>
<keyword evidence="4" id="KW-0678">Repressor</keyword>
<dbReference type="GeneID" id="88174918"/>
<organism evidence="9 10">
    <name type="scientific">Australozyma saopauloensis</name>
    <dbReference type="NCBI Taxonomy" id="291208"/>
    <lineage>
        <taxon>Eukaryota</taxon>
        <taxon>Fungi</taxon>
        <taxon>Dikarya</taxon>
        <taxon>Ascomycota</taxon>
        <taxon>Saccharomycotina</taxon>
        <taxon>Pichiomycetes</taxon>
        <taxon>Metschnikowiaceae</taxon>
        <taxon>Australozyma</taxon>
    </lineage>
</organism>
<dbReference type="PROSITE" id="PS50908">
    <property type="entry name" value="RWD"/>
    <property type="match status" value="1"/>
</dbReference>
<evidence type="ECO:0000259" key="8">
    <source>
        <dbReference type="PROSITE" id="PS50908"/>
    </source>
</evidence>
<evidence type="ECO:0000313" key="9">
    <source>
        <dbReference type="EMBL" id="WPK26500.1"/>
    </source>
</evidence>
<name>A0AAX4HD82_9ASCO</name>
<protein>
    <recommendedName>
        <fullName evidence="8">RWD domain-containing protein</fullName>
    </recommendedName>
</protein>
<proteinExistence type="inferred from homology"/>
<dbReference type="RefSeq" id="XP_062878881.1">
    <property type="nucleotide sequence ID" value="XM_063022811.1"/>
</dbReference>
<dbReference type="InterPro" id="IPR023582">
    <property type="entry name" value="Impact"/>
</dbReference>
<accession>A0AAX4HD82</accession>
<dbReference type="InterPro" id="IPR020568">
    <property type="entry name" value="Ribosomal_Su5_D2-typ_SF"/>
</dbReference>
<dbReference type="PANTHER" id="PTHR16301">
    <property type="entry name" value="IMPACT-RELATED"/>
    <property type="match status" value="1"/>
</dbReference>
<evidence type="ECO:0000256" key="2">
    <source>
        <dbReference type="ARBA" id="ARBA00007665"/>
    </source>
</evidence>
<dbReference type="SUPFAM" id="SSF54495">
    <property type="entry name" value="UBC-like"/>
    <property type="match status" value="1"/>
</dbReference>